<evidence type="ECO:0000256" key="4">
    <source>
        <dbReference type="ARBA" id="ARBA00022833"/>
    </source>
</evidence>
<name>A0A1Y1WL80_9FUNG</name>
<keyword evidence="5 7" id="KW-0472">Membrane</keyword>
<dbReference type="EMBL" id="MCFD01000001">
    <property type="protein sequence ID" value="ORX74253.1"/>
    <property type="molecule type" value="Genomic_DNA"/>
</dbReference>
<dbReference type="STRING" id="61395.A0A1Y1WL80"/>
<feature type="transmembrane region" description="Helical" evidence="7">
    <location>
        <begin position="172"/>
        <end position="191"/>
    </location>
</feature>
<feature type="compositionally biased region" description="Polar residues" evidence="6">
    <location>
        <begin position="103"/>
        <end position="121"/>
    </location>
</feature>
<feature type="compositionally biased region" description="Polar residues" evidence="6">
    <location>
        <begin position="13"/>
        <end position="31"/>
    </location>
</feature>
<dbReference type="AlphaFoldDB" id="A0A1Y1WL80"/>
<evidence type="ECO:0000256" key="1">
    <source>
        <dbReference type="ARBA" id="ARBA00004170"/>
    </source>
</evidence>
<proteinExistence type="inferred from homology"/>
<keyword evidence="3" id="KW-0479">Metal-binding</keyword>
<keyword evidence="7" id="KW-0812">Transmembrane</keyword>
<comment type="subcellular location">
    <subcellularLocation>
        <location evidence="1">Membrane</location>
        <topology evidence="1">Peripheral membrane protein</topology>
    </subcellularLocation>
</comment>
<dbReference type="Proteomes" id="UP000193922">
    <property type="component" value="Unassembled WGS sequence"/>
</dbReference>
<gene>
    <name evidence="9" type="ORF">DL89DRAFT_12441</name>
</gene>
<evidence type="ECO:0000256" key="7">
    <source>
        <dbReference type="SAM" id="Phobius"/>
    </source>
</evidence>
<keyword evidence="4" id="KW-0862">Zinc</keyword>
<dbReference type="InterPro" id="IPR006629">
    <property type="entry name" value="LITAF"/>
</dbReference>
<evidence type="ECO:0000256" key="6">
    <source>
        <dbReference type="SAM" id="MobiDB-lite"/>
    </source>
</evidence>
<dbReference type="GO" id="GO:0008270">
    <property type="term" value="F:zinc ion binding"/>
    <property type="evidence" value="ECO:0007669"/>
    <property type="project" value="TreeGrafter"/>
</dbReference>
<dbReference type="Pfam" id="PF10601">
    <property type="entry name" value="zf-LITAF-like"/>
    <property type="match status" value="1"/>
</dbReference>
<reference evidence="9 10" key="1">
    <citation type="submission" date="2016-07" db="EMBL/GenBank/DDBJ databases">
        <title>Pervasive Adenine N6-methylation of Active Genes in Fungi.</title>
        <authorList>
            <consortium name="DOE Joint Genome Institute"/>
            <person name="Mondo S.J."/>
            <person name="Dannebaum R.O."/>
            <person name="Kuo R.C."/>
            <person name="Labutti K."/>
            <person name="Haridas S."/>
            <person name="Kuo A."/>
            <person name="Salamov A."/>
            <person name="Ahrendt S.R."/>
            <person name="Lipzen A."/>
            <person name="Sullivan W."/>
            <person name="Andreopoulos W.B."/>
            <person name="Clum A."/>
            <person name="Lindquist E."/>
            <person name="Daum C."/>
            <person name="Ramamoorthy G.K."/>
            <person name="Gryganskyi A."/>
            <person name="Culley D."/>
            <person name="Magnuson J.K."/>
            <person name="James T.Y."/>
            <person name="O'Malley M.A."/>
            <person name="Stajich J.E."/>
            <person name="Spatafora J.W."/>
            <person name="Visel A."/>
            <person name="Grigoriev I.V."/>
        </authorList>
    </citation>
    <scope>NUCLEOTIDE SEQUENCE [LARGE SCALE GENOMIC DNA]</scope>
    <source>
        <strain evidence="9 10">ATCC 12442</strain>
    </source>
</reference>
<sequence length="224" mass="24402">MDEKQRLADLEAKQSQYLNQYGQEVPAQQQHHAPAGDTKNEGYQTSRDVYPPYTQAGPVSPYGPGSQSQPVSQAGPARQDPPQYSDVGPVPPGQYSNDPYGAQASSSRHTEQPPQYQSKANLPQEPAISGQQMKLDPGTYIEIEGAPAQLNCPYCHLPIITQIKTKTGTKTVVAAVAIAVVFWPLAFIPFVSKRMKKSVHVCPHCKKNLGKVVTVSAVRPVQQQ</sequence>
<dbReference type="PROSITE" id="PS51837">
    <property type="entry name" value="LITAF"/>
    <property type="match status" value="1"/>
</dbReference>
<dbReference type="PANTHER" id="PTHR23292">
    <property type="entry name" value="LIPOPOLYSACCHARIDE-INDUCED TUMOR NECROSIS FACTOR-ALPHA FACTOR"/>
    <property type="match status" value="1"/>
</dbReference>
<dbReference type="RefSeq" id="XP_040747464.1">
    <property type="nucleotide sequence ID" value="XM_040883248.1"/>
</dbReference>
<dbReference type="OrthoDB" id="5599753at2759"/>
<dbReference type="InterPro" id="IPR037519">
    <property type="entry name" value="LITAF_fam"/>
</dbReference>
<keyword evidence="7" id="KW-1133">Transmembrane helix</keyword>
<feature type="compositionally biased region" description="Basic and acidic residues" evidence="6">
    <location>
        <begin position="1"/>
        <end position="12"/>
    </location>
</feature>
<dbReference type="PANTHER" id="PTHR23292:SF6">
    <property type="entry name" value="FI16602P1-RELATED"/>
    <property type="match status" value="1"/>
</dbReference>
<dbReference type="GeneID" id="63799896"/>
<comment type="similarity">
    <text evidence="2">Belongs to the CDIP1/LITAF family.</text>
</comment>
<evidence type="ECO:0000256" key="3">
    <source>
        <dbReference type="ARBA" id="ARBA00022723"/>
    </source>
</evidence>
<evidence type="ECO:0000256" key="5">
    <source>
        <dbReference type="ARBA" id="ARBA00023136"/>
    </source>
</evidence>
<evidence type="ECO:0000313" key="10">
    <source>
        <dbReference type="Proteomes" id="UP000193922"/>
    </source>
</evidence>
<accession>A0A1Y1WL80</accession>
<keyword evidence="10" id="KW-1185">Reference proteome</keyword>
<evidence type="ECO:0000256" key="2">
    <source>
        <dbReference type="ARBA" id="ARBA00005975"/>
    </source>
</evidence>
<organism evidence="9 10">
    <name type="scientific">Linderina pennispora</name>
    <dbReference type="NCBI Taxonomy" id="61395"/>
    <lineage>
        <taxon>Eukaryota</taxon>
        <taxon>Fungi</taxon>
        <taxon>Fungi incertae sedis</taxon>
        <taxon>Zoopagomycota</taxon>
        <taxon>Kickxellomycotina</taxon>
        <taxon>Kickxellomycetes</taxon>
        <taxon>Kickxellales</taxon>
        <taxon>Kickxellaceae</taxon>
        <taxon>Linderina</taxon>
    </lineage>
</organism>
<evidence type="ECO:0000313" key="9">
    <source>
        <dbReference type="EMBL" id="ORX74253.1"/>
    </source>
</evidence>
<dbReference type="SMART" id="SM00714">
    <property type="entry name" value="LITAF"/>
    <property type="match status" value="1"/>
</dbReference>
<dbReference type="GO" id="GO:0016020">
    <property type="term" value="C:membrane"/>
    <property type="evidence" value="ECO:0007669"/>
    <property type="project" value="UniProtKB-SubCell"/>
</dbReference>
<comment type="caution">
    <text evidence="9">The sequence shown here is derived from an EMBL/GenBank/DDBJ whole genome shotgun (WGS) entry which is preliminary data.</text>
</comment>
<feature type="region of interest" description="Disordered" evidence="6">
    <location>
        <begin position="1"/>
        <end position="125"/>
    </location>
</feature>
<protein>
    <recommendedName>
        <fullName evidence="8">LITAF domain-containing protein</fullName>
    </recommendedName>
</protein>
<feature type="domain" description="LITAF" evidence="8">
    <location>
        <begin position="130"/>
        <end position="214"/>
    </location>
</feature>
<evidence type="ECO:0000259" key="8">
    <source>
        <dbReference type="PROSITE" id="PS51837"/>
    </source>
</evidence>